<dbReference type="PANTHER" id="PTHR19288">
    <property type="entry name" value="4-NITROPHENYLPHOSPHATASE-RELATED"/>
    <property type="match status" value="1"/>
</dbReference>
<dbReference type="Pfam" id="PF13242">
    <property type="entry name" value="Hydrolase_like"/>
    <property type="match status" value="1"/>
</dbReference>
<proteinExistence type="inferred from homology"/>
<dbReference type="SFLD" id="SFLDS00003">
    <property type="entry name" value="Haloacid_Dehalogenase"/>
    <property type="match status" value="1"/>
</dbReference>
<dbReference type="InterPro" id="IPR036412">
    <property type="entry name" value="HAD-like_sf"/>
</dbReference>
<dbReference type="GO" id="GO:0005737">
    <property type="term" value="C:cytoplasm"/>
    <property type="evidence" value="ECO:0007669"/>
    <property type="project" value="TreeGrafter"/>
</dbReference>
<dbReference type="PIRSF" id="PIRSF000915">
    <property type="entry name" value="PGP-type_phosphatase"/>
    <property type="match status" value="1"/>
</dbReference>
<comment type="caution">
    <text evidence="8">The sequence shown here is derived from an EMBL/GenBank/DDBJ whole genome shotgun (WGS) entry which is preliminary data.</text>
</comment>
<evidence type="ECO:0000256" key="6">
    <source>
        <dbReference type="PIRSR" id="PIRSR000915-2"/>
    </source>
</evidence>
<comment type="cofactor">
    <cofactor evidence="7">
        <name>Mg(2+)</name>
        <dbReference type="ChEBI" id="CHEBI:18420"/>
    </cofactor>
    <text evidence="7">Divalent metal ions. Mg(2+) is the most effective.</text>
</comment>
<dbReference type="GO" id="GO:0016791">
    <property type="term" value="F:phosphatase activity"/>
    <property type="evidence" value="ECO:0007669"/>
    <property type="project" value="TreeGrafter"/>
</dbReference>
<evidence type="ECO:0000256" key="3">
    <source>
        <dbReference type="ARBA" id="ARBA00022801"/>
    </source>
</evidence>
<dbReference type="eggNOG" id="COG0647">
    <property type="taxonomic scope" value="Bacteria"/>
</dbReference>
<feature type="binding site" evidence="7">
    <location>
        <position position="10"/>
    </location>
    <ligand>
        <name>Mg(2+)</name>
        <dbReference type="ChEBI" id="CHEBI:18420"/>
    </ligand>
</feature>
<dbReference type="EMBL" id="JPVQ01000005">
    <property type="protein sequence ID" value="KGR91659.1"/>
    <property type="molecule type" value="Genomic_DNA"/>
</dbReference>
<evidence type="ECO:0000256" key="1">
    <source>
        <dbReference type="ARBA" id="ARBA00006696"/>
    </source>
</evidence>
<dbReference type="SUPFAM" id="SSF56784">
    <property type="entry name" value="HAD-like"/>
    <property type="match status" value="1"/>
</dbReference>
<feature type="binding site" evidence="6">
    <location>
        <position position="182"/>
    </location>
    <ligand>
        <name>substrate</name>
    </ligand>
</feature>
<evidence type="ECO:0000313" key="8">
    <source>
        <dbReference type="EMBL" id="KGR91659.1"/>
    </source>
</evidence>
<dbReference type="Proteomes" id="UP000030595">
    <property type="component" value="Unassembled WGS sequence"/>
</dbReference>
<gene>
    <name evidence="8" type="ORF">CD30_04955</name>
</gene>
<evidence type="ECO:0000256" key="7">
    <source>
        <dbReference type="PIRSR" id="PIRSR000915-3"/>
    </source>
</evidence>
<evidence type="ECO:0000256" key="2">
    <source>
        <dbReference type="ARBA" id="ARBA00022723"/>
    </source>
</evidence>
<dbReference type="NCBIfam" id="TIGR01457">
    <property type="entry name" value="HAD-SF-IIA-hyp2"/>
    <property type="match status" value="1"/>
</dbReference>
<dbReference type="PANTHER" id="PTHR19288:SF46">
    <property type="entry name" value="HALOACID DEHALOGENASE-LIKE HYDROLASE DOMAIN-CONTAINING PROTEIN 2"/>
    <property type="match status" value="1"/>
</dbReference>
<reference evidence="8 9" key="1">
    <citation type="submission" date="2014-02" db="EMBL/GenBank/DDBJ databases">
        <title>Draft genome sequence of Lysinibacillus massiliensis CCUG 49529.</title>
        <authorList>
            <person name="Zhang F."/>
            <person name="Wang G."/>
            <person name="Zhang L."/>
        </authorList>
    </citation>
    <scope>NUCLEOTIDE SEQUENCE [LARGE SCALE GENOMIC DNA]</scope>
    <source>
        <strain evidence="8 9">CCUG 49529</strain>
    </source>
</reference>
<feature type="binding site" evidence="7">
    <location>
        <position position="12"/>
    </location>
    <ligand>
        <name>Mg(2+)</name>
        <dbReference type="ChEBI" id="CHEBI:18420"/>
    </ligand>
</feature>
<dbReference type="InterPro" id="IPR006354">
    <property type="entry name" value="HAD-SF_hydro_IIA_hyp1"/>
</dbReference>
<accession>A0A0A3J3N1</accession>
<dbReference type="RefSeq" id="WP_036173167.1">
    <property type="nucleotide sequence ID" value="NZ_AVCZ01000005.1"/>
</dbReference>
<sequence length="253" mass="27949">MKRYKAYCFDLDGTVYRGNEGIETAVRFIHRLQEEGVEYYFITNNSSKTPTQLQSALAKINIEAPTSRIYSSAITTAKYISQHYKNAIVHVIGSDGLKEALVEENIALTDDLNADVVVMGIDQTVDYMKLAKATVAVQNGATLIGTNKDIKFPSEFGFLPGNGSFVELVANVGNTDPIYVGKPSPVMLEVIQEEYGYDKEDMVLIGDNYDTDILCGIQFGCDTIHVNTGVTSTEQVLKKEIQPTYCLEDLSEI</sequence>
<keyword evidence="4 7" id="KW-0460">Magnesium</keyword>
<dbReference type="AlphaFoldDB" id="A0A0A3J3N1"/>
<protein>
    <submittedName>
        <fullName evidence="8">HAD family hydrolase</fullName>
    </submittedName>
</protein>
<dbReference type="SFLD" id="SFLDG01129">
    <property type="entry name" value="C1.5:_HAD__Beta-PGM__Phosphata"/>
    <property type="match status" value="1"/>
</dbReference>
<feature type="binding site" evidence="7">
    <location>
        <position position="207"/>
    </location>
    <ligand>
        <name>Mg(2+)</name>
        <dbReference type="ChEBI" id="CHEBI:18420"/>
    </ligand>
</feature>
<organism evidence="8 9">
    <name type="scientific">Ureibacillus massiliensis 4400831 = CIP 108448 = CCUG 49529</name>
    <dbReference type="NCBI Taxonomy" id="1211035"/>
    <lineage>
        <taxon>Bacteria</taxon>
        <taxon>Bacillati</taxon>
        <taxon>Bacillota</taxon>
        <taxon>Bacilli</taxon>
        <taxon>Bacillales</taxon>
        <taxon>Caryophanaceae</taxon>
        <taxon>Ureibacillus</taxon>
    </lineage>
</organism>
<feature type="active site" description="Proton donor" evidence="5">
    <location>
        <position position="12"/>
    </location>
</feature>
<name>A0A0A3J3N1_9BACL</name>
<dbReference type="NCBIfam" id="TIGR01460">
    <property type="entry name" value="HAD-SF-IIA"/>
    <property type="match status" value="1"/>
</dbReference>
<feature type="active site" description="Nucleophile" evidence="5">
    <location>
        <position position="10"/>
    </location>
</feature>
<dbReference type="InterPro" id="IPR023214">
    <property type="entry name" value="HAD_sf"/>
</dbReference>
<evidence type="ECO:0000256" key="5">
    <source>
        <dbReference type="PIRSR" id="PIRSR000915-1"/>
    </source>
</evidence>
<evidence type="ECO:0000256" key="4">
    <source>
        <dbReference type="ARBA" id="ARBA00022842"/>
    </source>
</evidence>
<keyword evidence="9" id="KW-1185">Reference proteome</keyword>
<keyword evidence="3 8" id="KW-0378">Hydrolase</keyword>
<dbReference type="OrthoDB" id="9810449at2"/>
<dbReference type="InterPro" id="IPR006357">
    <property type="entry name" value="HAD-SF_hydro_IIA"/>
</dbReference>
<comment type="similarity">
    <text evidence="1">Belongs to the HAD-like hydrolase superfamily. NagD family.</text>
</comment>
<keyword evidence="2 7" id="KW-0479">Metal-binding</keyword>
<dbReference type="Pfam" id="PF13344">
    <property type="entry name" value="Hydrolase_6"/>
    <property type="match status" value="1"/>
</dbReference>
<dbReference type="Gene3D" id="3.40.50.1000">
    <property type="entry name" value="HAD superfamily/HAD-like"/>
    <property type="match status" value="2"/>
</dbReference>
<evidence type="ECO:0000313" key="9">
    <source>
        <dbReference type="Proteomes" id="UP000030595"/>
    </source>
</evidence>
<dbReference type="GO" id="GO:0046872">
    <property type="term" value="F:metal ion binding"/>
    <property type="evidence" value="ECO:0007669"/>
    <property type="project" value="UniProtKB-KW"/>
</dbReference>